<dbReference type="KEGG" id="moc:BB934_18110"/>
<dbReference type="GO" id="GO:0046872">
    <property type="term" value="F:metal ion binding"/>
    <property type="evidence" value="ECO:0007669"/>
    <property type="project" value="UniProtKB-KW"/>
</dbReference>
<dbReference type="Gene3D" id="2.60.120.10">
    <property type="entry name" value="Jelly Rolls"/>
    <property type="match status" value="1"/>
</dbReference>
<reference evidence="3" key="1">
    <citation type="submission" date="2016-07" db="EMBL/GenBank/DDBJ databases">
        <title>Microvirga ossetica sp. nov. a new species of rhizobia isolated from root nodules of the legume species Vicia alpestris Steven originated from North Ossetia region in the Caucasus.</title>
        <authorList>
            <person name="Safronova V.I."/>
            <person name="Kuznetsova I.G."/>
            <person name="Sazanova A.L."/>
            <person name="Belimov A."/>
            <person name="Andronov E."/>
            <person name="Osledkin Y.S."/>
            <person name="Onishchuk O.P."/>
            <person name="Kurchak O.N."/>
            <person name="Shaposhnikov A.I."/>
            <person name="Willems A."/>
            <person name="Tikhonovich I.A."/>
        </authorList>
    </citation>
    <scope>NUCLEOTIDE SEQUENCE [LARGE SCALE GENOMIC DNA]</scope>
    <source>
        <strain evidence="3">V5/3M</strain>
    </source>
</reference>
<dbReference type="InterPro" id="IPR013096">
    <property type="entry name" value="Cupin_2"/>
</dbReference>
<dbReference type="Pfam" id="PF07883">
    <property type="entry name" value="Cupin_2"/>
    <property type="match status" value="1"/>
</dbReference>
<gene>
    <name evidence="3" type="ORF">BB934_18110</name>
</gene>
<dbReference type="PANTHER" id="PTHR35848">
    <property type="entry name" value="OXALATE-BINDING PROTEIN"/>
    <property type="match status" value="1"/>
</dbReference>
<dbReference type="EMBL" id="CP016616">
    <property type="protein sequence ID" value="ANY79900.1"/>
    <property type="molecule type" value="Genomic_DNA"/>
</dbReference>
<dbReference type="RefSeq" id="WP_099510916.1">
    <property type="nucleotide sequence ID" value="NZ_CP016616.1"/>
</dbReference>
<dbReference type="PANTHER" id="PTHR35848:SF9">
    <property type="entry name" value="SLL1358 PROTEIN"/>
    <property type="match status" value="1"/>
</dbReference>
<dbReference type="InterPro" id="IPR051610">
    <property type="entry name" value="GPI/OXD"/>
</dbReference>
<evidence type="ECO:0000313" key="3">
    <source>
        <dbReference type="EMBL" id="ANY79900.1"/>
    </source>
</evidence>
<sequence length="167" mass="18691">MSQQAQRPSFIRHYKELQGDGTAVFRGTKELRSINSPFSEALGLTKLGIHHELLPPGRRTSYPHAESSEEEFVYVIEGAPDVWIDGELFRLAPGDGVGFPAGTGIAHSFLNNTDEPVRLLVVGEANKDENRIVYPVNRELRAHRTDWWDDAPARSLGPHDGKPRRPE</sequence>
<protein>
    <submittedName>
        <fullName evidence="3">Cupin</fullName>
    </submittedName>
</protein>
<dbReference type="SUPFAM" id="SSF51182">
    <property type="entry name" value="RmlC-like cupins"/>
    <property type="match status" value="1"/>
</dbReference>
<proteinExistence type="predicted"/>
<dbReference type="AlphaFoldDB" id="A0A1B2EIU7"/>
<dbReference type="InterPro" id="IPR011051">
    <property type="entry name" value="RmlC_Cupin_sf"/>
</dbReference>
<evidence type="ECO:0000256" key="1">
    <source>
        <dbReference type="ARBA" id="ARBA00022723"/>
    </source>
</evidence>
<dbReference type="CDD" id="cd02224">
    <property type="entry name" value="cupin_SPO2919-like"/>
    <property type="match status" value="1"/>
</dbReference>
<feature type="domain" description="Cupin type-2" evidence="2">
    <location>
        <begin position="52"/>
        <end position="122"/>
    </location>
</feature>
<accession>A0A1B2EIU7</accession>
<name>A0A1B2EIU7_9HYPH</name>
<organism evidence="3">
    <name type="scientific">Microvirga ossetica</name>
    <dbReference type="NCBI Taxonomy" id="1882682"/>
    <lineage>
        <taxon>Bacteria</taxon>
        <taxon>Pseudomonadati</taxon>
        <taxon>Pseudomonadota</taxon>
        <taxon>Alphaproteobacteria</taxon>
        <taxon>Hyphomicrobiales</taxon>
        <taxon>Methylobacteriaceae</taxon>
        <taxon>Microvirga</taxon>
    </lineage>
</organism>
<keyword evidence="1" id="KW-0479">Metal-binding</keyword>
<evidence type="ECO:0000259" key="2">
    <source>
        <dbReference type="Pfam" id="PF07883"/>
    </source>
</evidence>
<dbReference type="OrthoDB" id="5290459at2"/>
<dbReference type="InterPro" id="IPR014710">
    <property type="entry name" value="RmlC-like_jellyroll"/>
</dbReference>